<evidence type="ECO:0000256" key="11">
    <source>
        <dbReference type="ARBA" id="ARBA00023136"/>
    </source>
</evidence>
<dbReference type="InterPro" id="IPR034037">
    <property type="entry name" value="TNFRSF21_death"/>
</dbReference>
<evidence type="ECO:0000256" key="22">
    <source>
        <dbReference type="SAM" id="Phobius"/>
    </source>
</evidence>
<dbReference type="SUPFAM" id="SSF57586">
    <property type="entry name" value="TNF receptor-like"/>
    <property type="match status" value="2"/>
</dbReference>
<feature type="region of interest" description="Disordered" evidence="21">
    <location>
        <begin position="58"/>
        <end position="111"/>
    </location>
</feature>
<dbReference type="Pfam" id="PF00020">
    <property type="entry name" value="TNFR_c6"/>
    <property type="match status" value="2"/>
</dbReference>
<evidence type="ECO:0000313" key="25">
    <source>
        <dbReference type="EMBL" id="KAH0518271.1"/>
    </source>
</evidence>
<dbReference type="InterPro" id="IPR011029">
    <property type="entry name" value="DEATH-like_dom_sf"/>
</dbReference>
<feature type="compositionally biased region" description="Polar residues" evidence="21">
    <location>
        <begin position="334"/>
        <end position="360"/>
    </location>
</feature>
<dbReference type="Pfam" id="PF00531">
    <property type="entry name" value="Death"/>
    <property type="match status" value="1"/>
</dbReference>
<feature type="domain" description="TNFR-Cys" evidence="24">
    <location>
        <begin position="149"/>
        <end position="190"/>
    </location>
</feature>
<evidence type="ECO:0000256" key="12">
    <source>
        <dbReference type="ARBA" id="ARBA00023139"/>
    </source>
</evidence>
<feature type="disulfide bond" evidence="20">
    <location>
        <begin position="172"/>
        <end position="190"/>
    </location>
</feature>
<feature type="transmembrane region" description="Helical" evidence="22">
    <location>
        <begin position="408"/>
        <end position="428"/>
    </location>
</feature>
<dbReference type="PANTHER" id="PTHR46921:SF1">
    <property type="entry name" value="TUMOR NECROSIS FACTOR RECEPTOR SUPERFAMILY MEMBER 21"/>
    <property type="match status" value="1"/>
</dbReference>
<dbReference type="InterPro" id="IPR022330">
    <property type="entry name" value="TNFR_21"/>
</dbReference>
<dbReference type="GO" id="GO:0042130">
    <property type="term" value="P:negative regulation of T cell proliferation"/>
    <property type="evidence" value="ECO:0007669"/>
    <property type="project" value="TreeGrafter"/>
</dbReference>
<dbReference type="PROSITE" id="PS50050">
    <property type="entry name" value="TNFR_NGFR_2"/>
    <property type="match status" value="1"/>
</dbReference>
<name>A0A8J6L107_MICOH</name>
<keyword evidence="6" id="KW-0677">Repeat</keyword>
<dbReference type="GO" id="GO:0002250">
    <property type="term" value="P:adaptive immune response"/>
    <property type="evidence" value="ECO:0007669"/>
    <property type="project" value="UniProtKB-KW"/>
</dbReference>
<evidence type="ECO:0000256" key="5">
    <source>
        <dbReference type="ARBA" id="ARBA00022729"/>
    </source>
</evidence>
<reference evidence="25" key="1">
    <citation type="submission" date="2020-03" db="EMBL/GenBank/DDBJ databases">
        <title>Studies in the Genomics of Life Span.</title>
        <authorList>
            <person name="Glass D."/>
        </authorList>
    </citation>
    <scope>NUCLEOTIDE SEQUENCE</scope>
    <source>
        <strain evidence="25">LTLLF</strain>
        <tissue evidence="25">Muscle</tissue>
    </source>
</reference>
<dbReference type="GO" id="GO:0007165">
    <property type="term" value="P:signal transduction"/>
    <property type="evidence" value="ECO:0007669"/>
    <property type="project" value="InterPro"/>
</dbReference>
<evidence type="ECO:0000256" key="9">
    <source>
        <dbReference type="ARBA" id="ARBA00023097"/>
    </source>
</evidence>
<keyword evidence="16" id="KW-0449">Lipoprotein</keyword>
<keyword evidence="3 22" id="KW-0812">Transmembrane</keyword>
<comment type="caution">
    <text evidence="25">The sequence shown here is derived from an EMBL/GenBank/DDBJ whole genome shotgun (WGS) entry which is preliminary data.</text>
</comment>
<dbReference type="CDD" id="cd01671">
    <property type="entry name" value="CARD"/>
    <property type="match status" value="1"/>
</dbReference>
<evidence type="ECO:0000256" key="6">
    <source>
        <dbReference type="ARBA" id="ARBA00022737"/>
    </source>
</evidence>
<dbReference type="GO" id="GO:0031642">
    <property type="term" value="P:negative regulation of myelination"/>
    <property type="evidence" value="ECO:0007669"/>
    <property type="project" value="TreeGrafter"/>
</dbReference>
<evidence type="ECO:0000256" key="10">
    <source>
        <dbReference type="ARBA" id="ARBA00023130"/>
    </source>
</evidence>
<evidence type="ECO:0000256" key="16">
    <source>
        <dbReference type="ARBA" id="ARBA00023288"/>
    </source>
</evidence>
<keyword evidence="7" id="KW-0391">Immunity</keyword>
<feature type="compositionally biased region" description="Polar residues" evidence="21">
    <location>
        <begin position="95"/>
        <end position="111"/>
    </location>
</feature>
<keyword evidence="11 22" id="KW-0472">Membrane</keyword>
<keyword evidence="4" id="KW-0053">Apoptosis</keyword>
<protein>
    <recommendedName>
        <fullName evidence="18">Tumor necrosis factor receptor superfamily member 21</fullName>
    </recommendedName>
    <alternativeName>
        <fullName evidence="19">Death receptor 6</fullName>
    </alternativeName>
</protein>
<evidence type="ECO:0000256" key="21">
    <source>
        <dbReference type="SAM" id="MobiDB-lite"/>
    </source>
</evidence>
<dbReference type="SMART" id="SM01411">
    <property type="entry name" value="Ephrin_rec_like"/>
    <property type="match status" value="2"/>
</dbReference>
<evidence type="ECO:0000256" key="13">
    <source>
        <dbReference type="ARBA" id="ARBA00023157"/>
    </source>
</evidence>
<keyword evidence="9" id="KW-0558">Oxidation</keyword>
<dbReference type="FunFam" id="1.10.533.10:FF:000005">
    <property type="entry name" value="Tumor necrosis factor receptor superfamily member 21"/>
    <property type="match status" value="1"/>
</dbReference>
<feature type="region of interest" description="Disordered" evidence="21">
    <location>
        <begin position="267"/>
        <end position="362"/>
    </location>
</feature>
<evidence type="ECO:0000256" key="8">
    <source>
        <dbReference type="ARBA" id="ARBA00022989"/>
    </source>
</evidence>
<dbReference type="PRINTS" id="PR01971">
    <property type="entry name" value="TNFACTORR21"/>
</dbReference>
<evidence type="ECO:0000313" key="26">
    <source>
        <dbReference type="Proteomes" id="UP000710432"/>
    </source>
</evidence>
<comment type="caution">
    <text evidence="20">Lacks conserved residue(s) required for the propagation of feature annotation.</text>
</comment>
<dbReference type="PROSITE" id="PS50017">
    <property type="entry name" value="DEATH_DOMAIN"/>
    <property type="match status" value="1"/>
</dbReference>
<dbReference type="FunFam" id="2.10.50.10:FF:000011">
    <property type="entry name" value="Tumor necrosis factor receptor superfamily member 21"/>
    <property type="match status" value="1"/>
</dbReference>
<keyword evidence="14 25" id="KW-0675">Receptor</keyword>
<comment type="subunit">
    <text evidence="17">Associates with TRADD. Interacts with NGFR. Interacts with CASP8.</text>
</comment>
<dbReference type="SUPFAM" id="SSF47986">
    <property type="entry name" value="DEATH domain"/>
    <property type="match status" value="1"/>
</dbReference>
<dbReference type="FunFam" id="2.10.50.10:FF:000010">
    <property type="entry name" value="Tumor necrosis factor receptor superfamily member 21"/>
    <property type="match status" value="1"/>
</dbReference>
<gene>
    <name evidence="25" type="ORF">LTLLF_116845</name>
</gene>
<dbReference type="SMART" id="SM00005">
    <property type="entry name" value="DEATH"/>
    <property type="match status" value="1"/>
</dbReference>
<dbReference type="InterPro" id="IPR034034">
    <property type="entry name" value="TNFRSF21_N"/>
</dbReference>
<evidence type="ECO:0000256" key="3">
    <source>
        <dbReference type="ARBA" id="ARBA00022692"/>
    </source>
</evidence>
<dbReference type="CDD" id="cd10583">
    <property type="entry name" value="TNFRSF21"/>
    <property type="match status" value="1"/>
</dbReference>
<evidence type="ECO:0000256" key="20">
    <source>
        <dbReference type="PROSITE-ProRule" id="PRU00206"/>
    </source>
</evidence>
<dbReference type="EMBL" id="JAATJU010012460">
    <property type="protein sequence ID" value="KAH0518271.1"/>
    <property type="molecule type" value="Genomic_DNA"/>
</dbReference>
<organism evidence="25 26">
    <name type="scientific">Microtus ochrogaster</name>
    <name type="common">Prairie vole</name>
    <dbReference type="NCBI Taxonomy" id="79684"/>
    <lineage>
        <taxon>Eukaryota</taxon>
        <taxon>Metazoa</taxon>
        <taxon>Chordata</taxon>
        <taxon>Craniata</taxon>
        <taxon>Vertebrata</taxon>
        <taxon>Euteleostomi</taxon>
        <taxon>Mammalia</taxon>
        <taxon>Eutheria</taxon>
        <taxon>Euarchontoglires</taxon>
        <taxon>Glires</taxon>
        <taxon>Rodentia</taxon>
        <taxon>Myomorpha</taxon>
        <taxon>Muroidea</taxon>
        <taxon>Cricetidae</taxon>
        <taxon>Arvicolinae</taxon>
        <taxon>Microtus</taxon>
    </lineage>
</organism>
<feature type="repeat" description="TNFR-Cys" evidence="20">
    <location>
        <begin position="149"/>
        <end position="190"/>
    </location>
</feature>
<dbReference type="PANTHER" id="PTHR46921">
    <property type="entry name" value="TUMOR NECROSIS FACTOR RECEPTOR SUPERFAMILY MEMBER 21"/>
    <property type="match status" value="1"/>
</dbReference>
<evidence type="ECO:0000256" key="17">
    <source>
        <dbReference type="ARBA" id="ARBA00062620"/>
    </source>
</evidence>
<keyword evidence="2" id="KW-1003">Cell membrane</keyword>
<evidence type="ECO:0000256" key="7">
    <source>
        <dbReference type="ARBA" id="ARBA00022859"/>
    </source>
</evidence>
<dbReference type="CDD" id="cd08778">
    <property type="entry name" value="Death_TNFRSF21"/>
    <property type="match status" value="1"/>
</dbReference>
<feature type="compositionally biased region" description="Polar residues" evidence="21">
    <location>
        <begin position="300"/>
        <end position="318"/>
    </location>
</feature>
<sequence>MSGCYRSGDSGTGALRTRATAACFRALVGHSGVLSRPPLALAFLRLSSVLARMGPDFCTPKEEEEEKRDPKTHSQAPPKHRLGANRRSGSPLGFLSTTTAQPEQKTPSLTGTYRHVDRTTGQVLTCDKCPAGTYVSEHCTNMSLRVCSSCPAGTFTRHENGIERCHDCSQPCPWPMIERLPCAALTDRECICPPGMYQSNGTCAPHTVCPVGWGVRKKGTENEDVRCKQCARGTFSDVPSSVMKCKAHTDCLGQNLVVVKPGTKETDNVCGTRLSSSTPPPTPGTATFSHPEHMEPHEVPSSTYEPQGVNSTEPNFTASVRPKVPSGIQEGTVPDNTSSTSAKEGTNKTLPSPPQVTHQQGPHHRHILKLLPTSMEATGEKSSTAIKAPKRGHPRQNLHKHFDINEHLPWMIVLFLLLVLVLIVVCSIRKSSRTLKKGPRQDPSAIVEKAGLKKSLTPTQNREKWIYYCNGHAMSPFIKERKWQIKPNPVTLLCRFSAVPSRVSASVGSIDILKLVAAQVGSQWKDIYQFLCNASEREVAAFSNGYTADHERAYAALQHWTIRGPEASLAQLISALRQHRRNDVVEKIRGLMEDTTQLETDKLALPMSPSPLSPSPIPSPNVKLENSTLLTVEPSPLDKNKGFFVDESEPLLRCDSTSSGSSALSRNGSFITKEKKDTVLRQVRLDPCDLQPIFDDMLHILNPEELRVIEEIPQAEDKLDRLFEIIGVKSQEASQTLLDSVYSHLPDLL</sequence>
<keyword evidence="5" id="KW-0732">Signal</keyword>
<accession>A0A8J6L107</accession>
<dbReference type="GO" id="GO:0097252">
    <property type="term" value="P:oligodendrocyte apoptotic process"/>
    <property type="evidence" value="ECO:0007669"/>
    <property type="project" value="TreeGrafter"/>
</dbReference>
<evidence type="ECO:0000259" key="23">
    <source>
        <dbReference type="PROSITE" id="PS50017"/>
    </source>
</evidence>
<dbReference type="GO" id="GO:0051402">
    <property type="term" value="P:neuron apoptotic process"/>
    <property type="evidence" value="ECO:0007669"/>
    <property type="project" value="TreeGrafter"/>
</dbReference>
<dbReference type="Gene3D" id="2.10.50.10">
    <property type="entry name" value="Tumor Necrosis Factor Receptor, subunit A, domain 2"/>
    <property type="match status" value="2"/>
</dbReference>
<dbReference type="GO" id="GO:0005886">
    <property type="term" value="C:plasma membrane"/>
    <property type="evidence" value="ECO:0007669"/>
    <property type="project" value="UniProtKB-SubCell"/>
</dbReference>
<evidence type="ECO:0000256" key="1">
    <source>
        <dbReference type="ARBA" id="ARBA00004251"/>
    </source>
</evidence>
<evidence type="ECO:0000259" key="24">
    <source>
        <dbReference type="PROSITE" id="PS50050"/>
    </source>
</evidence>
<dbReference type="FunFam" id="1.10.533.10:FF:000009">
    <property type="entry name" value="tumor necrosis factor receptor superfamily member 21"/>
    <property type="match status" value="1"/>
</dbReference>
<feature type="disulfide bond" evidence="20">
    <location>
        <begin position="150"/>
        <end position="165"/>
    </location>
</feature>
<dbReference type="InterPro" id="IPR000488">
    <property type="entry name" value="Death_dom"/>
</dbReference>
<dbReference type="AlphaFoldDB" id="A0A8J6L107"/>
<evidence type="ECO:0000256" key="18">
    <source>
        <dbReference type="ARBA" id="ARBA00072375"/>
    </source>
</evidence>
<keyword evidence="12" id="KW-0564">Palmitate</keyword>
<keyword evidence="15" id="KW-0325">Glycoprotein</keyword>
<keyword evidence="10" id="KW-1064">Adaptive immunity</keyword>
<keyword evidence="8 22" id="KW-1133">Transmembrane helix</keyword>
<evidence type="ECO:0000256" key="4">
    <source>
        <dbReference type="ARBA" id="ARBA00022703"/>
    </source>
</evidence>
<comment type="subcellular location">
    <subcellularLocation>
        <location evidence="1">Cell membrane</location>
        <topology evidence="1">Single-pass type I membrane protein</topology>
    </subcellularLocation>
</comment>
<dbReference type="Gene3D" id="1.10.533.10">
    <property type="entry name" value="Death Domain, Fas"/>
    <property type="match status" value="2"/>
</dbReference>
<feature type="domain" description="Death" evidence="23">
    <location>
        <begin position="509"/>
        <end position="592"/>
    </location>
</feature>
<evidence type="ECO:0000256" key="2">
    <source>
        <dbReference type="ARBA" id="ARBA00022475"/>
    </source>
</evidence>
<dbReference type="GO" id="GO:0030889">
    <property type="term" value="P:negative regulation of B cell proliferation"/>
    <property type="evidence" value="ECO:0007669"/>
    <property type="project" value="TreeGrafter"/>
</dbReference>
<evidence type="ECO:0000256" key="14">
    <source>
        <dbReference type="ARBA" id="ARBA00023170"/>
    </source>
</evidence>
<keyword evidence="13 20" id="KW-1015">Disulfide bond</keyword>
<dbReference type="GO" id="GO:0006959">
    <property type="term" value="P:humoral immune response"/>
    <property type="evidence" value="ECO:0007669"/>
    <property type="project" value="TreeGrafter"/>
</dbReference>
<dbReference type="InterPro" id="IPR001368">
    <property type="entry name" value="TNFR/NGFR_Cys_rich_reg"/>
</dbReference>
<dbReference type="Proteomes" id="UP000710432">
    <property type="component" value="Unassembled WGS sequence"/>
</dbReference>
<dbReference type="SMART" id="SM00208">
    <property type="entry name" value="TNFR"/>
    <property type="match status" value="4"/>
</dbReference>
<evidence type="ECO:0000256" key="19">
    <source>
        <dbReference type="ARBA" id="ARBA00076650"/>
    </source>
</evidence>
<proteinExistence type="predicted"/>
<evidence type="ECO:0000256" key="15">
    <source>
        <dbReference type="ARBA" id="ARBA00023180"/>
    </source>
</evidence>